<dbReference type="EMBL" id="JHEG02000053">
    <property type="protein sequence ID" value="KIE09864.1"/>
    <property type="molecule type" value="Genomic_DNA"/>
</dbReference>
<proteinExistence type="predicted"/>
<organism evidence="1">
    <name type="scientific">Tolypothrix bouteillei VB521301</name>
    <dbReference type="NCBI Taxonomy" id="1479485"/>
    <lineage>
        <taxon>Bacteria</taxon>
        <taxon>Bacillati</taxon>
        <taxon>Cyanobacteriota</taxon>
        <taxon>Cyanophyceae</taxon>
        <taxon>Nostocales</taxon>
        <taxon>Tolypothrichaceae</taxon>
        <taxon>Tolypothrix</taxon>
    </lineage>
</organism>
<dbReference type="OrthoDB" id="9958340at2"/>
<dbReference type="STRING" id="1479485.DA73_0224275"/>
<evidence type="ECO:0000313" key="1">
    <source>
        <dbReference type="EMBL" id="KIE09864.1"/>
    </source>
</evidence>
<reference evidence="1" key="1">
    <citation type="journal article" date="2015" name="Genome Announc.">
        <title>Draft Genome Sequence of Tolypothrix boutellei Strain VB521301.</title>
        <authorList>
            <person name="Chandrababunaidu M.M."/>
            <person name="Singh D."/>
            <person name="Sen D."/>
            <person name="Bhan S."/>
            <person name="Das S."/>
            <person name="Gupta A."/>
            <person name="Adhikary S.P."/>
            <person name="Tripathy S."/>
        </authorList>
    </citation>
    <scope>NUCLEOTIDE SEQUENCE</scope>
    <source>
        <strain evidence="1">VB521301</strain>
    </source>
</reference>
<name>A0A0C1QWK2_9CYAN</name>
<comment type="caution">
    <text evidence="1">The sequence shown here is derived from an EMBL/GenBank/DDBJ whole genome shotgun (WGS) entry which is preliminary data.</text>
</comment>
<gene>
    <name evidence="1" type="ORF">DA73_0224275</name>
</gene>
<accession>A0A0C1QWK2</accession>
<dbReference type="AlphaFoldDB" id="A0A0C1QWK2"/>
<protein>
    <submittedName>
        <fullName evidence="1">Uncharacterized protein</fullName>
    </submittedName>
</protein>
<sequence length="155" mass="18138">MIDQIQVVIDKDKIEQIVDKLIAVGVSTCDRAPRATVTAAVVKWLENHIDNIVQDADWWVRKEADLHEYGLPYEDELELKPEFLNWNFRYMDCEDGRKHWAEFHFSNPKLVEKSPTYDEGASDFHCLREDAVKVAKLLKEGADWEEVCGKFRQAW</sequence>